<gene>
    <name evidence="2" type="ORF">BGZ70_003166</name>
</gene>
<dbReference type="EMBL" id="JAAAHY010001825">
    <property type="protein sequence ID" value="KAF9946549.1"/>
    <property type="molecule type" value="Genomic_DNA"/>
</dbReference>
<proteinExistence type="predicted"/>
<name>A0A9P6IT97_MORAP</name>
<reference evidence="2" key="1">
    <citation type="journal article" date="2020" name="Fungal Divers.">
        <title>Resolving the Mortierellaceae phylogeny through synthesis of multi-gene phylogenetics and phylogenomics.</title>
        <authorList>
            <person name="Vandepol N."/>
            <person name="Liber J."/>
            <person name="Desiro A."/>
            <person name="Na H."/>
            <person name="Kennedy M."/>
            <person name="Barry K."/>
            <person name="Grigoriev I.V."/>
            <person name="Miller A.N."/>
            <person name="O'Donnell K."/>
            <person name="Stajich J.E."/>
            <person name="Bonito G."/>
        </authorList>
    </citation>
    <scope>NUCLEOTIDE SEQUENCE</scope>
    <source>
        <strain evidence="2">CK1249</strain>
    </source>
</reference>
<evidence type="ECO:0000313" key="3">
    <source>
        <dbReference type="Proteomes" id="UP000738359"/>
    </source>
</evidence>
<dbReference type="OrthoDB" id="2321229at2759"/>
<keyword evidence="3" id="KW-1185">Reference proteome</keyword>
<comment type="caution">
    <text evidence="2">The sequence shown here is derived from an EMBL/GenBank/DDBJ whole genome shotgun (WGS) entry which is preliminary data.</text>
</comment>
<dbReference type="Proteomes" id="UP000738359">
    <property type="component" value="Unassembled WGS sequence"/>
</dbReference>
<accession>A0A9P6IT97</accession>
<dbReference type="AlphaFoldDB" id="A0A9P6IT97"/>
<keyword evidence="1" id="KW-1133">Transmembrane helix</keyword>
<protein>
    <submittedName>
        <fullName evidence="2">Uncharacterized protein</fullName>
    </submittedName>
</protein>
<evidence type="ECO:0000256" key="1">
    <source>
        <dbReference type="SAM" id="Phobius"/>
    </source>
</evidence>
<organism evidence="2 3">
    <name type="scientific">Mortierella alpina</name>
    <name type="common">Oleaginous fungus</name>
    <name type="synonym">Mortierella renispora</name>
    <dbReference type="NCBI Taxonomy" id="64518"/>
    <lineage>
        <taxon>Eukaryota</taxon>
        <taxon>Fungi</taxon>
        <taxon>Fungi incertae sedis</taxon>
        <taxon>Mucoromycota</taxon>
        <taxon>Mortierellomycotina</taxon>
        <taxon>Mortierellomycetes</taxon>
        <taxon>Mortierellales</taxon>
        <taxon>Mortierellaceae</taxon>
        <taxon>Mortierella</taxon>
    </lineage>
</organism>
<evidence type="ECO:0000313" key="2">
    <source>
        <dbReference type="EMBL" id="KAF9946549.1"/>
    </source>
</evidence>
<sequence>MTIVPVSQSILGFTGGVLTSMTAYSLVADQIRKDARALDHSLQRCRRSIEYGLPLFIRDEEFLQVINALEVTSRRQRRDKSLWRKLKLAGQGNWNAGLAGAVESFHDWRKRS</sequence>
<feature type="transmembrane region" description="Helical" evidence="1">
    <location>
        <begin position="6"/>
        <end position="27"/>
    </location>
</feature>
<keyword evidence="1" id="KW-0812">Transmembrane</keyword>
<keyword evidence="1" id="KW-0472">Membrane</keyword>